<reference evidence="2" key="1">
    <citation type="submission" date="2021-06" db="EMBL/GenBank/DDBJ databases">
        <authorList>
            <person name="Hodson N. C."/>
            <person name="Mongue J. A."/>
            <person name="Jaron S. K."/>
        </authorList>
    </citation>
    <scope>NUCLEOTIDE SEQUENCE</scope>
</reference>
<gene>
    <name evidence="2" type="ORF">AFUS01_LOCUS15400</name>
</gene>
<proteinExistence type="predicted"/>
<protein>
    <submittedName>
        <fullName evidence="2">Uncharacterized protein</fullName>
    </submittedName>
</protein>
<comment type="caution">
    <text evidence="2">The sequence shown here is derived from an EMBL/GenBank/DDBJ whole genome shotgun (WGS) entry which is preliminary data.</text>
</comment>
<keyword evidence="1" id="KW-0175">Coiled coil</keyword>
<dbReference type="EMBL" id="CAJVCH010136192">
    <property type="protein sequence ID" value="CAG7726488.1"/>
    <property type="molecule type" value="Genomic_DNA"/>
</dbReference>
<dbReference type="OrthoDB" id="6615663at2759"/>
<feature type="coiled-coil region" evidence="1">
    <location>
        <begin position="31"/>
        <end position="91"/>
    </location>
</feature>
<dbReference type="Proteomes" id="UP000708208">
    <property type="component" value="Unassembled WGS sequence"/>
</dbReference>
<dbReference type="AlphaFoldDB" id="A0A8J2JSH5"/>
<sequence>MMPHTRYDDVDHLKAELEQERRYKETIEWSNAELERSISELSAYLDELDANSRAADDNEWKVRFDSQTALNKQLKDQKDFLETELTEARRRLTTG</sequence>
<feature type="non-terminal residue" evidence="2">
    <location>
        <position position="1"/>
    </location>
</feature>
<name>A0A8J2JSH5_9HEXA</name>
<organism evidence="2 3">
    <name type="scientific">Allacma fusca</name>
    <dbReference type="NCBI Taxonomy" id="39272"/>
    <lineage>
        <taxon>Eukaryota</taxon>
        <taxon>Metazoa</taxon>
        <taxon>Ecdysozoa</taxon>
        <taxon>Arthropoda</taxon>
        <taxon>Hexapoda</taxon>
        <taxon>Collembola</taxon>
        <taxon>Symphypleona</taxon>
        <taxon>Sminthuridae</taxon>
        <taxon>Allacma</taxon>
    </lineage>
</organism>
<dbReference type="Pfam" id="PF15372">
    <property type="entry name" value="DUF4600"/>
    <property type="match status" value="1"/>
</dbReference>
<evidence type="ECO:0000313" key="3">
    <source>
        <dbReference type="Proteomes" id="UP000708208"/>
    </source>
</evidence>
<keyword evidence="3" id="KW-1185">Reference proteome</keyword>
<accession>A0A8J2JSH5</accession>
<dbReference type="PANTHER" id="PTHR28671:SF3">
    <property type="entry name" value="COILED-COIL DOMAIN-CONTAINING PROTEIN 169"/>
    <property type="match status" value="1"/>
</dbReference>
<dbReference type="InterPro" id="IPR028022">
    <property type="entry name" value="DUF4600"/>
</dbReference>
<dbReference type="PANTHER" id="PTHR28671">
    <property type="entry name" value="COILED-COIL DOMAIN-CONTAINING PROTEIN 169"/>
    <property type="match status" value="1"/>
</dbReference>
<evidence type="ECO:0000256" key="1">
    <source>
        <dbReference type="SAM" id="Coils"/>
    </source>
</evidence>
<evidence type="ECO:0000313" key="2">
    <source>
        <dbReference type="EMBL" id="CAG7726488.1"/>
    </source>
</evidence>